<dbReference type="EMBL" id="CM009301">
    <property type="protein sequence ID" value="KAI9384028.1"/>
    <property type="molecule type" value="Genomic_DNA"/>
</dbReference>
<gene>
    <name evidence="1" type="ORF">POPTR_012G012390v4</name>
</gene>
<dbReference type="Proteomes" id="UP000006729">
    <property type="component" value="Chromosome 12"/>
</dbReference>
<proteinExistence type="predicted"/>
<accession>A0ACC0S3G7</accession>
<comment type="caution">
    <text evidence="1">The sequence shown here is derived from an EMBL/GenBank/DDBJ whole genome shotgun (WGS) entry which is preliminary data.</text>
</comment>
<reference evidence="1 2" key="1">
    <citation type="journal article" date="2006" name="Science">
        <title>The genome of black cottonwood, Populus trichocarpa (Torr. &amp; Gray).</title>
        <authorList>
            <person name="Tuskan G.A."/>
            <person name="Difazio S."/>
            <person name="Jansson S."/>
            <person name="Bohlmann J."/>
            <person name="Grigoriev I."/>
            <person name="Hellsten U."/>
            <person name="Putnam N."/>
            <person name="Ralph S."/>
            <person name="Rombauts S."/>
            <person name="Salamov A."/>
            <person name="Schein J."/>
            <person name="Sterck L."/>
            <person name="Aerts A."/>
            <person name="Bhalerao R.R."/>
            <person name="Bhalerao R.P."/>
            <person name="Blaudez D."/>
            <person name="Boerjan W."/>
            <person name="Brun A."/>
            <person name="Brunner A."/>
            <person name="Busov V."/>
            <person name="Campbell M."/>
            <person name="Carlson J."/>
            <person name="Chalot M."/>
            <person name="Chapman J."/>
            <person name="Chen G.L."/>
            <person name="Cooper D."/>
            <person name="Coutinho P.M."/>
            <person name="Couturier J."/>
            <person name="Covert S."/>
            <person name="Cronk Q."/>
            <person name="Cunningham R."/>
            <person name="Davis J."/>
            <person name="Degroeve S."/>
            <person name="Dejardin A."/>
            <person name="Depamphilis C."/>
            <person name="Detter J."/>
            <person name="Dirks B."/>
            <person name="Dubchak I."/>
            <person name="Duplessis S."/>
            <person name="Ehlting J."/>
            <person name="Ellis B."/>
            <person name="Gendler K."/>
            <person name="Goodstein D."/>
            <person name="Gribskov M."/>
            <person name="Grimwood J."/>
            <person name="Groover A."/>
            <person name="Gunter L."/>
            <person name="Hamberger B."/>
            <person name="Heinze B."/>
            <person name="Helariutta Y."/>
            <person name="Henrissat B."/>
            <person name="Holligan D."/>
            <person name="Holt R."/>
            <person name="Huang W."/>
            <person name="Islam-Faridi N."/>
            <person name="Jones S."/>
            <person name="Jones-Rhoades M."/>
            <person name="Jorgensen R."/>
            <person name="Joshi C."/>
            <person name="Kangasjarvi J."/>
            <person name="Karlsson J."/>
            <person name="Kelleher C."/>
            <person name="Kirkpatrick R."/>
            <person name="Kirst M."/>
            <person name="Kohler A."/>
            <person name="Kalluri U."/>
            <person name="Larimer F."/>
            <person name="Leebens-Mack J."/>
            <person name="Leple J.C."/>
            <person name="Locascio P."/>
            <person name="Lou Y."/>
            <person name="Lucas S."/>
            <person name="Martin F."/>
            <person name="Montanini B."/>
            <person name="Napoli C."/>
            <person name="Nelson D.R."/>
            <person name="Nelson C."/>
            <person name="Nieminen K."/>
            <person name="Nilsson O."/>
            <person name="Pereda V."/>
            <person name="Peter G."/>
            <person name="Philippe R."/>
            <person name="Pilate G."/>
            <person name="Poliakov A."/>
            <person name="Razumovskaya J."/>
            <person name="Richardson P."/>
            <person name="Rinaldi C."/>
            <person name="Ritland K."/>
            <person name="Rouze P."/>
            <person name="Ryaboy D."/>
            <person name="Schmutz J."/>
            <person name="Schrader J."/>
            <person name="Segerman B."/>
            <person name="Shin H."/>
            <person name="Siddiqui A."/>
            <person name="Sterky F."/>
            <person name="Terry A."/>
            <person name="Tsai C.J."/>
            <person name="Uberbacher E."/>
            <person name="Unneberg P."/>
            <person name="Vahala J."/>
            <person name="Wall K."/>
            <person name="Wessler S."/>
            <person name="Yang G."/>
            <person name="Yin T."/>
            <person name="Douglas C."/>
            <person name="Marra M."/>
            <person name="Sandberg G."/>
            <person name="Van de Peer Y."/>
            <person name="Rokhsar D."/>
        </authorList>
    </citation>
    <scope>NUCLEOTIDE SEQUENCE [LARGE SCALE GENOMIC DNA]</scope>
    <source>
        <strain evidence="2">cv. Nisqually</strain>
    </source>
</reference>
<name>A0ACC0S3G7_POPTR</name>
<keyword evidence="2" id="KW-1185">Reference proteome</keyword>
<organism evidence="1 2">
    <name type="scientific">Populus trichocarpa</name>
    <name type="common">Western balsam poplar</name>
    <name type="synonym">Populus balsamifera subsp. trichocarpa</name>
    <dbReference type="NCBI Taxonomy" id="3694"/>
    <lineage>
        <taxon>Eukaryota</taxon>
        <taxon>Viridiplantae</taxon>
        <taxon>Streptophyta</taxon>
        <taxon>Embryophyta</taxon>
        <taxon>Tracheophyta</taxon>
        <taxon>Spermatophyta</taxon>
        <taxon>Magnoliopsida</taxon>
        <taxon>eudicotyledons</taxon>
        <taxon>Gunneridae</taxon>
        <taxon>Pentapetalae</taxon>
        <taxon>rosids</taxon>
        <taxon>fabids</taxon>
        <taxon>Malpighiales</taxon>
        <taxon>Salicaceae</taxon>
        <taxon>Saliceae</taxon>
        <taxon>Populus</taxon>
    </lineage>
</organism>
<evidence type="ECO:0000313" key="2">
    <source>
        <dbReference type="Proteomes" id="UP000006729"/>
    </source>
</evidence>
<protein>
    <submittedName>
        <fullName evidence="1">Uncharacterized protein</fullName>
    </submittedName>
</protein>
<sequence>MLPAHISTFLRDAETIDAEYIKMGERIDQGIVGASLMFDSCIITRNESVSFARLATKLHIR</sequence>
<evidence type="ECO:0000313" key="1">
    <source>
        <dbReference type="EMBL" id="KAI9384028.1"/>
    </source>
</evidence>